<protein>
    <recommendedName>
        <fullName evidence="6">SURF1-like protein</fullName>
    </recommendedName>
</protein>
<dbReference type="STRING" id="247633.GP2143_15751"/>
<keyword evidence="6" id="KW-1003">Cell membrane</keyword>
<dbReference type="AlphaFoldDB" id="A0Y9C0"/>
<dbReference type="eggNOG" id="COG3346">
    <property type="taxonomic scope" value="Bacteria"/>
</dbReference>
<feature type="transmembrane region" description="Helical" evidence="6">
    <location>
        <begin position="220"/>
        <end position="242"/>
    </location>
</feature>
<keyword evidence="5 6" id="KW-0472">Membrane</keyword>
<evidence type="ECO:0000256" key="1">
    <source>
        <dbReference type="ARBA" id="ARBA00004370"/>
    </source>
</evidence>
<evidence type="ECO:0000256" key="6">
    <source>
        <dbReference type="RuleBase" id="RU363076"/>
    </source>
</evidence>
<dbReference type="PANTHER" id="PTHR23427">
    <property type="entry name" value="SURFEIT LOCUS PROTEIN"/>
    <property type="match status" value="1"/>
</dbReference>
<name>A0Y9C0_9GAMM</name>
<proteinExistence type="inferred from homology"/>
<accession>A0Y9C0</accession>
<dbReference type="InterPro" id="IPR002994">
    <property type="entry name" value="Surf1/Shy1"/>
</dbReference>
<organism evidence="7 8">
    <name type="scientific">marine gamma proteobacterium HTCC2143</name>
    <dbReference type="NCBI Taxonomy" id="247633"/>
    <lineage>
        <taxon>Bacteria</taxon>
        <taxon>Pseudomonadati</taxon>
        <taxon>Pseudomonadota</taxon>
        <taxon>Gammaproteobacteria</taxon>
        <taxon>Cellvibrionales</taxon>
        <taxon>Spongiibacteraceae</taxon>
        <taxon>BD1-7 clade</taxon>
    </lineage>
</organism>
<evidence type="ECO:0000256" key="5">
    <source>
        <dbReference type="ARBA" id="ARBA00023136"/>
    </source>
</evidence>
<dbReference type="InterPro" id="IPR045214">
    <property type="entry name" value="Surf1/Surf4"/>
</dbReference>
<comment type="caution">
    <text evidence="7">The sequence shown here is derived from an EMBL/GenBank/DDBJ whole genome shotgun (WGS) entry which is preliminary data.</text>
</comment>
<dbReference type="EMBL" id="AAVT01000001">
    <property type="protein sequence ID" value="EAW32724.1"/>
    <property type="molecule type" value="Genomic_DNA"/>
</dbReference>
<keyword evidence="8" id="KW-1185">Reference proteome</keyword>
<dbReference type="PROSITE" id="PS50895">
    <property type="entry name" value="SURF1"/>
    <property type="match status" value="1"/>
</dbReference>
<dbReference type="CDD" id="cd06662">
    <property type="entry name" value="SURF1"/>
    <property type="match status" value="1"/>
</dbReference>
<evidence type="ECO:0000256" key="2">
    <source>
        <dbReference type="ARBA" id="ARBA00007165"/>
    </source>
</evidence>
<sequence>MTDIKHQGLQFTLDWRASLLVLMLLPLLLSLGFWQLERADEKRVLQELFQQRQSAGPIAIEELSENQDLRYQPLTLRGKYINEKSLFLDNRIYQGRFGYEIITPFRPVRSDDVVWVNRGWIAGDVSRRTLPKIDPIVGEVELLANVYVSQGDVLMLAEEEKIRWMGVVQAINFEKLSQKFDQRLFPHMVRLSSESPGSYQPNWVVVNLQPEKHVGYAVQWFAMSVTLLLIAFLANTNCWALIKGRK</sequence>
<comment type="similarity">
    <text evidence="2 6">Belongs to the SURF1 family.</text>
</comment>
<feature type="transmembrane region" description="Helical" evidence="6">
    <location>
        <begin position="15"/>
        <end position="34"/>
    </location>
</feature>
<dbReference type="PANTHER" id="PTHR23427:SF2">
    <property type="entry name" value="SURFEIT LOCUS PROTEIN 1"/>
    <property type="match status" value="1"/>
</dbReference>
<comment type="subcellular location">
    <subcellularLocation>
        <location evidence="6">Cell membrane</location>
        <topology evidence="6">Multi-pass membrane protein</topology>
    </subcellularLocation>
    <subcellularLocation>
        <location evidence="1">Membrane</location>
    </subcellularLocation>
</comment>
<keyword evidence="4 6" id="KW-1133">Transmembrane helix</keyword>
<evidence type="ECO:0000256" key="4">
    <source>
        <dbReference type="ARBA" id="ARBA00022989"/>
    </source>
</evidence>
<dbReference type="Pfam" id="PF02104">
    <property type="entry name" value="SURF1"/>
    <property type="match status" value="1"/>
</dbReference>
<gene>
    <name evidence="7" type="ORF">GP2143_15751</name>
</gene>
<evidence type="ECO:0000313" key="8">
    <source>
        <dbReference type="Proteomes" id="UP000004931"/>
    </source>
</evidence>
<dbReference type="GO" id="GO:0005886">
    <property type="term" value="C:plasma membrane"/>
    <property type="evidence" value="ECO:0007669"/>
    <property type="project" value="UniProtKB-SubCell"/>
</dbReference>
<evidence type="ECO:0000313" key="7">
    <source>
        <dbReference type="EMBL" id="EAW32724.1"/>
    </source>
</evidence>
<dbReference type="Proteomes" id="UP000004931">
    <property type="component" value="Unassembled WGS sequence"/>
</dbReference>
<keyword evidence="3 6" id="KW-0812">Transmembrane</keyword>
<dbReference type="OrthoDB" id="9789940at2"/>
<reference evidence="7 8" key="1">
    <citation type="journal article" date="2010" name="J. Bacteriol.">
        <title>Genome sequence of the oligotrophic marine Gammaproteobacterium HTCC2143, isolated from the Oregon Coast.</title>
        <authorList>
            <person name="Oh H.M."/>
            <person name="Kang I."/>
            <person name="Ferriera S."/>
            <person name="Giovannoni S.J."/>
            <person name="Cho J.C."/>
        </authorList>
    </citation>
    <scope>NUCLEOTIDE SEQUENCE [LARGE SCALE GENOMIC DNA]</scope>
    <source>
        <strain evidence="7 8">HTCC2143</strain>
    </source>
</reference>
<evidence type="ECO:0000256" key="3">
    <source>
        <dbReference type="ARBA" id="ARBA00022692"/>
    </source>
</evidence>